<evidence type="ECO:0000256" key="4">
    <source>
        <dbReference type="ARBA" id="ARBA00022989"/>
    </source>
</evidence>
<feature type="transmembrane region" description="Helical" evidence="6">
    <location>
        <begin position="334"/>
        <end position="351"/>
    </location>
</feature>
<dbReference type="Gene3D" id="1.20.1250.20">
    <property type="entry name" value="MFS general substrate transporter like domains"/>
    <property type="match status" value="1"/>
</dbReference>
<feature type="transmembrane region" description="Helical" evidence="6">
    <location>
        <begin position="21"/>
        <end position="46"/>
    </location>
</feature>
<evidence type="ECO:0000256" key="1">
    <source>
        <dbReference type="ARBA" id="ARBA00004651"/>
    </source>
</evidence>
<dbReference type="Proteomes" id="UP001301442">
    <property type="component" value="Chromosome"/>
</dbReference>
<dbReference type="PANTHER" id="PTHR43124">
    <property type="entry name" value="PURINE EFFLUX PUMP PBUE"/>
    <property type="match status" value="1"/>
</dbReference>
<dbReference type="InterPro" id="IPR011701">
    <property type="entry name" value="MFS"/>
</dbReference>
<name>A0ABZ0GLJ3_9GAMM</name>
<keyword evidence="4 6" id="KW-1133">Transmembrane helix</keyword>
<organism evidence="7 8">
    <name type="scientific">Thalassotalea fonticola</name>
    <dbReference type="NCBI Taxonomy" id="3065649"/>
    <lineage>
        <taxon>Bacteria</taxon>
        <taxon>Pseudomonadati</taxon>
        <taxon>Pseudomonadota</taxon>
        <taxon>Gammaproteobacteria</taxon>
        <taxon>Alteromonadales</taxon>
        <taxon>Colwelliaceae</taxon>
        <taxon>Thalassotalea</taxon>
    </lineage>
</organism>
<feature type="transmembrane region" description="Helical" evidence="6">
    <location>
        <begin position="167"/>
        <end position="186"/>
    </location>
</feature>
<keyword evidence="5 6" id="KW-0472">Membrane</keyword>
<dbReference type="EMBL" id="CP136600">
    <property type="protein sequence ID" value="WOH36767.1"/>
    <property type="molecule type" value="Genomic_DNA"/>
</dbReference>
<reference evidence="7 8" key="1">
    <citation type="submission" date="2023-09" db="EMBL/GenBank/DDBJ databases">
        <authorList>
            <person name="Qi X."/>
        </authorList>
    </citation>
    <scope>NUCLEOTIDE SEQUENCE [LARGE SCALE GENOMIC DNA]</scope>
    <source>
        <strain evidence="7 8">S1-1</strain>
    </source>
</reference>
<feature type="transmembrane region" description="Helical" evidence="6">
    <location>
        <begin position="58"/>
        <end position="78"/>
    </location>
</feature>
<evidence type="ECO:0000256" key="3">
    <source>
        <dbReference type="ARBA" id="ARBA00022692"/>
    </source>
</evidence>
<dbReference type="SUPFAM" id="SSF103473">
    <property type="entry name" value="MFS general substrate transporter"/>
    <property type="match status" value="1"/>
</dbReference>
<accession>A0ABZ0GLJ3</accession>
<feature type="transmembrane region" description="Helical" evidence="6">
    <location>
        <begin position="254"/>
        <end position="272"/>
    </location>
</feature>
<feature type="transmembrane region" description="Helical" evidence="6">
    <location>
        <begin position="305"/>
        <end position="322"/>
    </location>
</feature>
<dbReference type="Pfam" id="PF07690">
    <property type="entry name" value="MFS_1"/>
    <property type="match status" value="1"/>
</dbReference>
<dbReference type="PANTHER" id="PTHR43124:SF10">
    <property type="entry name" value="PURINE EFFLUX PUMP PBUE"/>
    <property type="match status" value="1"/>
</dbReference>
<keyword evidence="2" id="KW-1003">Cell membrane</keyword>
<evidence type="ECO:0000256" key="6">
    <source>
        <dbReference type="SAM" id="Phobius"/>
    </source>
</evidence>
<feature type="transmembrane region" description="Helical" evidence="6">
    <location>
        <begin position="85"/>
        <end position="105"/>
    </location>
</feature>
<proteinExistence type="predicted"/>
<evidence type="ECO:0000256" key="5">
    <source>
        <dbReference type="ARBA" id="ARBA00023136"/>
    </source>
</evidence>
<keyword evidence="8" id="KW-1185">Reference proteome</keyword>
<feature type="transmembrane region" description="Helical" evidence="6">
    <location>
        <begin position="279"/>
        <end position="299"/>
    </location>
</feature>
<dbReference type="InterPro" id="IPR036259">
    <property type="entry name" value="MFS_trans_sf"/>
</dbReference>
<evidence type="ECO:0000256" key="2">
    <source>
        <dbReference type="ARBA" id="ARBA00022475"/>
    </source>
</evidence>
<feature type="transmembrane region" description="Helical" evidence="6">
    <location>
        <begin position="111"/>
        <end position="129"/>
    </location>
</feature>
<evidence type="ECO:0000313" key="7">
    <source>
        <dbReference type="EMBL" id="WOH36767.1"/>
    </source>
</evidence>
<gene>
    <name evidence="7" type="ORF">RI844_15520</name>
</gene>
<comment type="subcellular location">
    <subcellularLocation>
        <location evidence="1">Cell membrane</location>
        <topology evidence="1">Multi-pass membrane protein</topology>
    </subcellularLocation>
</comment>
<protein>
    <submittedName>
        <fullName evidence="7">MFS transporter</fullName>
    </submittedName>
</protein>
<sequence length="403" mass="43808">MIISSYLLRESSNIFDGWRSVSIALFMALVGYSVMVSIPVLSTAWVEMLGFTEEQVGRVAGADLGGFSAGAILAATLVGRMNRQILVLLGLVISIASNSLCMIYVDYEQVLWLRVVAGLGSGIYTSVAVTSLGGTTNPARAFNLLLFAFAFSQALELYILPKLTMNGIYLFFIGLSTVCVLFLRWIPKRPLNETELAEQEKHENKIEDWHVPKIVPWLCLVAIGFTYVNIGGYWTYIELAALADGIADDWIGSLLVWTSFFSIVGCLIATILSDRFGLFKPLIVSLLAMATIVGMLGGGITETNIMFSLFSFNLLWIFVDVFQTAMVAHMDRSGSFVALVPGAQGFGQIIGPNVAASVLGAELGYSTMFIVSGSMALVAMLIYIGVSFYMHRHVKKSVLSNAS</sequence>
<dbReference type="InterPro" id="IPR050189">
    <property type="entry name" value="MFS_Efflux_Transporters"/>
</dbReference>
<feature type="transmembrane region" description="Helical" evidence="6">
    <location>
        <begin position="363"/>
        <end position="386"/>
    </location>
</feature>
<keyword evidence="3 6" id="KW-0812">Transmembrane</keyword>
<evidence type="ECO:0000313" key="8">
    <source>
        <dbReference type="Proteomes" id="UP001301442"/>
    </source>
</evidence>
<feature type="transmembrane region" description="Helical" evidence="6">
    <location>
        <begin position="214"/>
        <end position="234"/>
    </location>
</feature>
<feature type="transmembrane region" description="Helical" evidence="6">
    <location>
        <begin position="141"/>
        <end position="161"/>
    </location>
</feature>
<dbReference type="RefSeq" id="WP_348395579.1">
    <property type="nucleotide sequence ID" value="NZ_CP136600.1"/>
</dbReference>